<organism evidence="1 2">
    <name type="scientific">Winmispira thermophila (strain ATCC 49972 / DSM 6192 / RI 19.B1)</name>
    <name type="common">Spirochaeta thermophila</name>
    <dbReference type="NCBI Taxonomy" id="665571"/>
    <lineage>
        <taxon>Bacteria</taxon>
        <taxon>Pseudomonadati</taxon>
        <taxon>Spirochaetota</taxon>
        <taxon>Spirochaetia</taxon>
        <taxon>Winmispirales</taxon>
        <taxon>Winmispiraceae</taxon>
        <taxon>Winmispira</taxon>
    </lineage>
</organism>
<proteinExistence type="predicted"/>
<dbReference type="Proteomes" id="UP000001296">
    <property type="component" value="Chromosome"/>
</dbReference>
<gene>
    <name evidence="1" type="ordered locus">STHERM_c09900</name>
</gene>
<protein>
    <recommendedName>
        <fullName evidence="3">Lipoprotein</fullName>
    </recommendedName>
</protein>
<dbReference type="InterPro" id="IPR011047">
    <property type="entry name" value="Quinoprotein_ADH-like_sf"/>
</dbReference>
<dbReference type="EMBL" id="CP001698">
    <property type="protein sequence ID" value="ADN01936.1"/>
    <property type="molecule type" value="Genomic_DNA"/>
</dbReference>
<evidence type="ECO:0008006" key="3">
    <source>
        <dbReference type="Google" id="ProtNLM"/>
    </source>
</evidence>
<name>E0RSE9_WINT6</name>
<dbReference type="AlphaFoldDB" id="E0RSE9"/>
<dbReference type="RefSeq" id="WP_013313777.1">
    <property type="nucleotide sequence ID" value="NC_014484.1"/>
</dbReference>
<dbReference type="SUPFAM" id="SSF50998">
    <property type="entry name" value="Quinoprotein alcohol dehydrogenase-like"/>
    <property type="match status" value="1"/>
</dbReference>
<dbReference type="KEGG" id="sta:STHERM_c09900"/>
<reference evidence="1 2" key="2">
    <citation type="journal article" date="2010" name="J. Bacteriol.">
        <title>Genome sequence of the polysaccharide-degrading, thermophilic anaerobe Spirochaeta thermophila DSM 6192.</title>
        <authorList>
            <person name="Angelov A."/>
            <person name="Liebl S."/>
            <person name="Ballschmiter M."/>
            <person name="Bomeke M."/>
            <person name="Lehmann R."/>
            <person name="Liesegang H."/>
            <person name="Daniel R."/>
            <person name="Liebl W."/>
        </authorList>
    </citation>
    <scope>NUCLEOTIDE SEQUENCE [LARGE SCALE GENOMIC DNA]</scope>
    <source>
        <strain evidence="2">ATCC 49972 / DSM 6192 / RI 19.B1</strain>
    </source>
</reference>
<dbReference type="PROSITE" id="PS51257">
    <property type="entry name" value="PROKAR_LIPOPROTEIN"/>
    <property type="match status" value="1"/>
</dbReference>
<dbReference type="PaxDb" id="665571-STHERM_c09900"/>
<accession>E0RSE9</accession>
<reference key="1">
    <citation type="submission" date="2009-08" db="EMBL/GenBank/DDBJ databases">
        <title>The genome sequence of Spirochaeta thermophila DSM6192.</title>
        <authorList>
            <person name="Angelov A."/>
            <person name="Mientus M."/>
            <person name="Wittenberg S."/>
            <person name="Lehmann R."/>
            <person name="Liesegang H."/>
            <person name="Daniel R."/>
            <person name="Liebl W."/>
        </authorList>
    </citation>
    <scope>NUCLEOTIDE SEQUENCE</scope>
    <source>
        <strain>DSM 6192</strain>
    </source>
</reference>
<dbReference type="HOGENOM" id="CLU_806333_0_0_12"/>
<evidence type="ECO:0000313" key="1">
    <source>
        <dbReference type="EMBL" id="ADN01936.1"/>
    </source>
</evidence>
<evidence type="ECO:0000313" key="2">
    <source>
        <dbReference type="Proteomes" id="UP000001296"/>
    </source>
</evidence>
<sequence>MKRIALFIPLFFLLVSCTRGTVGIFYSLSIEEKILDLSNLPNDLRVERFAASSDRYFVSELTIFYRDADSSEWETIPSPEGRPMNTSLAVFGGYLYAGFADAELTKTGLYRVDASASPYDAASWEEVGSSDLPSGTITRLFAAGSALFACIHDGGSYRLYYSTDGTSFSDTGLSPSAPVQGVAFFNSTYYVLAEDGVYGGSSPTGLSQISDSAFDPIDAFTSIYTDGTTLYLTGIDLDEDGDVVNGYLLTYDTSTWESSTGYDGEGFTSFTKEGTSLIVGTYSGILTGNDIDSLDSPSDGNYLSTELPGLHISTLYYDSSTQTLFAGTVGGGLWQRTEGEWNRE</sequence>